<keyword evidence="2 8" id="KW-0813">Transport</keyword>
<evidence type="ECO:0000256" key="6">
    <source>
        <dbReference type="ARBA" id="ARBA00022989"/>
    </source>
</evidence>
<accession>A0A563F391</accession>
<feature type="transmembrane region" description="Helical" evidence="8">
    <location>
        <begin position="393"/>
        <end position="417"/>
    </location>
</feature>
<organism evidence="10 11">
    <name type="scientific">Lentzea tibetensis</name>
    <dbReference type="NCBI Taxonomy" id="2591470"/>
    <lineage>
        <taxon>Bacteria</taxon>
        <taxon>Bacillati</taxon>
        <taxon>Actinomycetota</taxon>
        <taxon>Actinomycetes</taxon>
        <taxon>Pseudonocardiales</taxon>
        <taxon>Pseudonocardiaceae</taxon>
        <taxon>Lentzea</taxon>
    </lineage>
</organism>
<dbReference type="PANTHER" id="PTHR43357">
    <property type="entry name" value="INNER MEMBRANE ABC TRANSPORTER PERMEASE PROTEIN YDCV"/>
    <property type="match status" value="1"/>
</dbReference>
<keyword evidence="7 8" id="KW-0472">Membrane</keyword>
<evidence type="ECO:0000256" key="8">
    <source>
        <dbReference type="RuleBase" id="RU363032"/>
    </source>
</evidence>
<dbReference type="EMBL" id="VOBR01000001">
    <property type="protein sequence ID" value="TWP54231.1"/>
    <property type="molecule type" value="Genomic_DNA"/>
</dbReference>
<feature type="transmembrane region" description="Helical" evidence="8">
    <location>
        <begin position="162"/>
        <end position="190"/>
    </location>
</feature>
<keyword evidence="4" id="KW-0997">Cell inner membrane</keyword>
<dbReference type="CDD" id="cd06261">
    <property type="entry name" value="TM_PBP2"/>
    <property type="match status" value="1"/>
</dbReference>
<feature type="transmembrane region" description="Helical" evidence="8">
    <location>
        <begin position="423"/>
        <end position="441"/>
    </location>
</feature>
<feature type="transmembrane region" description="Helical" evidence="8">
    <location>
        <begin position="313"/>
        <end position="335"/>
    </location>
</feature>
<dbReference type="Proteomes" id="UP000316639">
    <property type="component" value="Unassembled WGS sequence"/>
</dbReference>
<feature type="transmembrane region" description="Helical" evidence="8">
    <location>
        <begin position="121"/>
        <end position="142"/>
    </location>
</feature>
<reference evidence="10 11" key="1">
    <citation type="submission" date="2019-07" db="EMBL/GenBank/DDBJ databases">
        <title>Lentzea xizangensis sp. nov., isolated from Qinghai-Tibetan Plateau Soils.</title>
        <authorList>
            <person name="Huang J."/>
        </authorList>
    </citation>
    <scope>NUCLEOTIDE SEQUENCE [LARGE SCALE GENOMIC DNA]</scope>
    <source>
        <strain evidence="10 11">FXJ1.1311</strain>
    </source>
</reference>
<dbReference type="GO" id="GO:0055085">
    <property type="term" value="P:transmembrane transport"/>
    <property type="evidence" value="ECO:0007669"/>
    <property type="project" value="InterPro"/>
</dbReference>
<keyword evidence="6 8" id="KW-1133">Transmembrane helix</keyword>
<protein>
    <submittedName>
        <fullName evidence="10">Iron ABC transporter permease</fullName>
    </submittedName>
</protein>
<dbReference type="InterPro" id="IPR000515">
    <property type="entry name" value="MetI-like"/>
</dbReference>
<evidence type="ECO:0000259" key="9">
    <source>
        <dbReference type="PROSITE" id="PS50928"/>
    </source>
</evidence>
<dbReference type="PROSITE" id="PS50928">
    <property type="entry name" value="ABC_TM1"/>
    <property type="match status" value="2"/>
</dbReference>
<sequence>MAARAARCRRTAEARGCEGDQSRLDGAVREAAGGSEAVPGVVRQVRTALVLVLLAALVGAPLVALARVAGERGWSAAFDTLTSLETGTAVRNTLVLAVVVTVLGCACGTAVALTTRDAGRWLRLALLLPVLVPEFVLGFGWSQAYGPSGFADDLLGVEVPGLLGPVGIVLVLTVHAVPLAYLAVAAGLAVRAEPDLERAARASGAGPFVVLQTVLLPLLRLPLLAAGVLVFVTTVNSFAIPQVLGGYPTMTTLVYADLNLSADPDAFGQLTTVALAMAALVLVVVGLADTVLGSSVVRTGTPGAVAGRSRRHWFLGAYTVFAIGLPMLVVLGVSITRGPGLAPVPANWTLANYVTAFAGPTWPALLRTLLLAVLAAAILTVLSGLVVSLRRPVLGTVLTLCFAVPGSALAVGTLIAYGRLLGTSAAIILVVYLAKLWAVAYRPVLAGVDRLGADLVPAARSSGARPFTAVRTVVLPPLSTALATAAGLVFVLASHELTMSSILYGPGSQTFAVVVLNQQQLGDVGASAALSVVLTAPLALLAVLLLRGARARTS</sequence>
<comment type="similarity">
    <text evidence="8">Belongs to the binding-protein-dependent transport system permease family.</text>
</comment>
<dbReference type="Gene3D" id="1.10.3720.10">
    <property type="entry name" value="MetI-like"/>
    <property type="match status" value="2"/>
</dbReference>
<keyword evidence="3" id="KW-1003">Cell membrane</keyword>
<comment type="caution">
    <text evidence="10">The sequence shown here is derived from an EMBL/GenBank/DDBJ whole genome shotgun (WGS) entry which is preliminary data.</text>
</comment>
<feature type="transmembrane region" description="Helical" evidence="8">
    <location>
        <begin position="48"/>
        <end position="69"/>
    </location>
</feature>
<gene>
    <name evidence="10" type="ORF">FKR81_01340</name>
</gene>
<dbReference type="Pfam" id="PF00528">
    <property type="entry name" value="BPD_transp_1"/>
    <property type="match status" value="2"/>
</dbReference>
<evidence type="ECO:0000256" key="7">
    <source>
        <dbReference type="ARBA" id="ARBA00023136"/>
    </source>
</evidence>
<evidence type="ECO:0000256" key="5">
    <source>
        <dbReference type="ARBA" id="ARBA00022692"/>
    </source>
</evidence>
<keyword evidence="5 8" id="KW-0812">Transmembrane</keyword>
<dbReference type="GO" id="GO:0005886">
    <property type="term" value="C:plasma membrane"/>
    <property type="evidence" value="ECO:0007669"/>
    <property type="project" value="UniProtKB-SubCell"/>
</dbReference>
<dbReference type="SUPFAM" id="SSF161098">
    <property type="entry name" value="MetI-like"/>
    <property type="match status" value="2"/>
</dbReference>
<evidence type="ECO:0000313" key="10">
    <source>
        <dbReference type="EMBL" id="TWP54231.1"/>
    </source>
</evidence>
<evidence type="ECO:0000313" key="11">
    <source>
        <dbReference type="Proteomes" id="UP000316639"/>
    </source>
</evidence>
<feature type="transmembrane region" description="Helical" evidence="8">
    <location>
        <begin position="223"/>
        <end position="247"/>
    </location>
</feature>
<feature type="transmembrane region" description="Helical" evidence="8">
    <location>
        <begin position="481"/>
        <end position="504"/>
    </location>
</feature>
<dbReference type="AlphaFoldDB" id="A0A563F391"/>
<feature type="domain" description="ABC transmembrane type-1" evidence="9">
    <location>
        <begin position="362"/>
        <end position="545"/>
    </location>
</feature>
<keyword evidence="11" id="KW-1185">Reference proteome</keyword>
<evidence type="ECO:0000256" key="3">
    <source>
        <dbReference type="ARBA" id="ARBA00022475"/>
    </source>
</evidence>
<feature type="transmembrane region" description="Helical" evidence="8">
    <location>
        <begin position="364"/>
        <end position="386"/>
    </location>
</feature>
<dbReference type="OrthoDB" id="9776648at2"/>
<feature type="transmembrane region" description="Helical" evidence="8">
    <location>
        <begin position="524"/>
        <end position="546"/>
    </location>
</feature>
<evidence type="ECO:0000256" key="1">
    <source>
        <dbReference type="ARBA" id="ARBA00004429"/>
    </source>
</evidence>
<comment type="subcellular location">
    <subcellularLocation>
        <location evidence="1">Cell inner membrane</location>
        <topology evidence="1">Multi-pass membrane protein</topology>
    </subcellularLocation>
    <subcellularLocation>
        <location evidence="8">Cell membrane</location>
        <topology evidence="8">Multi-pass membrane protein</topology>
    </subcellularLocation>
</comment>
<evidence type="ECO:0000256" key="4">
    <source>
        <dbReference type="ARBA" id="ARBA00022519"/>
    </source>
</evidence>
<feature type="domain" description="ABC transmembrane type-1" evidence="9">
    <location>
        <begin position="90"/>
        <end position="288"/>
    </location>
</feature>
<evidence type="ECO:0000256" key="2">
    <source>
        <dbReference type="ARBA" id="ARBA00022448"/>
    </source>
</evidence>
<feature type="transmembrane region" description="Helical" evidence="8">
    <location>
        <begin position="89"/>
        <end position="114"/>
    </location>
</feature>
<proteinExistence type="inferred from homology"/>
<dbReference type="PANTHER" id="PTHR43357:SF4">
    <property type="entry name" value="INNER MEMBRANE ABC TRANSPORTER PERMEASE PROTEIN YDCV"/>
    <property type="match status" value="1"/>
</dbReference>
<feature type="transmembrane region" description="Helical" evidence="8">
    <location>
        <begin position="267"/>
        <end position="292"/>
    </location>
</feature>
<dbReference type="InterPro" id="IPR035906">
    <property type="entry name" value="MetI-like_sf"/>
</dbReference>
<name>A0A563F391_9PSEU</name>